<proteinExistence type="predicted"/>
<evidence type="ECO:0000313" key="1">
    <source>
        <dbReference type="EMBL" id="CRG94849.1"/>
    </source>
</evidence>
<dbReference type="RefSeq" id="XP_028527664.1">
    <property type="nucleotide sequence ID" value="XM_028670963.1"/>
</dbReference>
<sequence>MECEYEKKKSFYEIVLTIKKKIEKYDLSKWENIIKPEDVSYNDYFEKLVKESNTECDDKEIKINERNVNIENENKKNTYEINKDFFDNLSNRDKFYFLLSIKDTMETSWLLAQKRLEGIKLEENSEFINVQELLNYSKKLSDTTCAPPECDNINDKIIHQEYYPNYHFLNFVNIEEIHLSKLFQLQKYSTVCFPPIITIEENDNLLIVSITCSTPTTTIFYKINEEIQEKIYDSDNKPKIPKRQKINIYAWSVKEGFIKSRVSCFSKTYNVKEDNSQNLLDNEASQFFPDSFKSDKTENENIMNKQSSNTNVFKNLGFLLSRKKEKKLETSSNEESFSSNEEE</sequence>
<dbReference type="OrthoDB" id="345964at2759"/>
<keyword evidence="2" id="KW-1185">Reference proteome</keyword>
<dbReference type="Proteomes" id="UP000220797">
    <property type="component" value="Unassembled WGS sequence"/>
</dbReference>
<organism evidence="1 2">
    <name type="scientific">Plasmodium gallinaceum</name>
    <dbReference type="NCBI Taxonomy" id="5849"/>
    <lineage>
        <taxon>Eukaryota</taxon>
        <taxon>Sar</taxon>
        <taxon>Alveolata</taxon>
        <taxon>Apicomplexa</taxon>
        <taxon>Aconoidasida</taxon>
        <taxon>Haemosporida</taxon>
        <taxon>Plasmodiidae</taxon>
        <taxon>Plasmodium</taxon>
        <taxon>Plasmodium (Haemamoeba)</taxon>
    </lineage>
</organism>
<dbReference type="EMBL" id="CVMV01000032">
    <property type="protein sequence ID" value="CRG94849.1"/>
    <property type="molecule type" value="Genomic_DNA"/>
</dbReference>
<evidence type="ECO:0000313" key="2">
    <source>
        <dbReference type="Proteomes" id="UP000220797"/>
    </source>
</evidence>
<protein>
    <submittedName>
        <fullName evidence="1">Uncharacterized protein</fullName>
    </submittedName>
</protein>
<reference evidence="1" key="1">
    <citation type="submission" date="2015-04" db="EMBL/GenBank/DDBJ databases">
        <authorList>
            <consortium name="Pathogen Informatics"/>
        </authorList>
    </citation>
    <scope>NUCLEOTIDE SEQUENCE [LARGE SCALE GENOMIC DNA]</scope>
    <source>
        <strain evidence="1">8A</strain>
    </source>
</reference>
<dbReference type="GeneID" id="39730773"/>
<name>A0A1J1GUX9_PLAGA</name>
<gene>
    <name evidence="1" type="ORF">PGAL8A_00224600</name>
</gene>
<dbReference type="AlphaFoldDB" id="A0A1J1GUX9"/>
<comment type="caution">
    <text evidence="1">The sequence shown here is derived from an EMBL/GenBank/DDBJ whole genome shotgun (WGS) entry which is preliminary data.</text>
</comment>
<accession>A0A1J1GUX9</accession>
<dbReference type="VEuPathDB" id="PlasmoDB:PGAL8A_00224600"/>